<dbReference type="GO" id="GO:0005737">
    <property type="term" value="C:cytoplasm"/>
    <property type="evidence" value="ECO:0007669"/>
    <property type="project" value="UniProtKB-ARBA"/>
</dbReference>
<dbReference type="SUPFAM" id="SSF53187">
    <property type="entry name" value="Zn-dependent exopeptidases"/>
    <property type="match status" value="1"/>
</dbReference>
<keyword evidence="7 9" id="KW-0862">Zinc</keyword>
<dbReference type="AlphaFoldDB" id="A0A806KJR5"/>
<protein>
    <recommendedName>
        <fullName evidence="10">M18 family aminopeptidase</fullName>
        <ecNumber evidence="10">3.4.11.-</ecNumber>
    </recommendedName>
</protein>
<evidence type="ECO:0000256" key="8">
    <source>
        <dbReference type="ARBA" id="ARBA00023049"/>
    </source>
</evidence>
<keyword evidence="8 9" id="KW-0482">Metalloprotease</keyword>
<keyword evidence="5 9" id="KW-0479">Metal-binding</keyword>
<reference evidence="11" key="1">
    <citation type="submission" date="2012-03" db="EMBL/GenBank/DDBJ databases">
        <title>Functional metagenomics reveals considerable lignocellulase gene clusters in the gut microbiome of a wood-feeding higher termite.</title>
        <authorList>
            <person name="Liu N."/>
        </authorList>
    </citation>
    <scope>NUCLEOTIDE SEQUENCE</scope>
</reference>
<keyword evidence="6 9" id="KW-0378">Hydrolase</keyword>
<evidence type="ECO:0000256" key="4">
    <source>
        <dbReference type="ARBA" id="ARBA00022670"/>
    </source>
</evidence>
<proteinExistence type="inferred from homology"/>
<accession>A0A806KJR5</accession>
<keyword evidence="4 9" id="KW-0645">Protease</keyword>
<keyword evidence="3 9" id="KW-0031">Aminopeptidase</keyword>
<evidence type="ECO:0000256" key="7">
    <source>
        <dbReference type="ARBA" id="ARBA00022833"/>
    </source>
</evidence>
<evidence type="ECO:0000256" key="10">
    <source>
        <dbReference type="RuleBase" id="RU004387"/>
    </source>
</evidence>
<dbReference type="PRINTS" id="PR00932">
    <property type="entry name" value="AMINO1PTASE"/>
</dbReference>
<dbReference type="GO" id="GO:0008270">
    <property type="term" value="F:zinc ion binding"/>
    <property type="evidence" value="ECO:0007669"/>
    <property type="project" value="InterPro"/>
</dbReference>
<evidence type="ECO:0000256" key="2">
    <source>
        <dbReference type="ARBA" id="ARBA00008290"/>
    </source>
</evidence>
<dbReference type="Gene3D" id="2.30.250.10">
    <property type="entry name" value="Aminopeptidase i, Domain 2"/>
    <property type="match status" value="1"/>
</dbReference>
<dbReference type="Gene3D" id="3.40.630.10">
    <property type="entry name" value="Zn peptidases"/>
    <property type="match status" value="1"/>
</dbReference>
<name>A0A806KJR5_9BACT</name>
<dbReference type="GO" id="GO:0004177">
    <property type="term" value="F:aminopeptidase activity"/>
    <property type="evidence" value="ECO:0007669"/>
    <property type="project" value="UniProtKB-KW"/>
</dbReference>
<dbReference type="GO" id="GO:0008237">
    <property type="term" value="F:metallopeptidase activity"/>
    <property type="evidence" value="ECO:0007669"/>
    <property type="project" value="UniProtKB-KW"/>
</dbReference>
<dbReference type="InterPro" id="IPR023358">
    <property type="entry name" value="Peptidase_M18_dom2"/>
</dbReference>
<dbReference type="EC" id="3.4.11.-" evidence="10"/>
<sequence>MAKETKETKSKGQKLADKLFFNLKNCWEGIDEKTEKEVEEFAVSYKQFLDKGKTERECAGIACELLEKNGFVNIDTLKDRKFKSGMKIYQNIRGKSILAAVIGSKPVTEGCNILGAHIDSPRLDLKQNPLYEDSDFALFDTHYYGGIKKYQWTAIPLSMHGVFVDENGKKQVINIGEEPGDPVFTITDLLPHLAREQMEKKASEAVEGENLDILTGSRPFPESSTDKNVKEKIKLNILALLNERYGITEKDFASAEIEFVPAFKASDVGLDRSMIGSYGHDDRCCAFPALKAIIALAKDKSAPDKTVICYLSDKEETGSAGNTGARSSNFENFIAMLCAGEADLRLCFSKSAMLSADVNAAFDPTYAGVFDKRNSSFMGKGIALEKYTGSGGKYGASDANAEFCARVQAVMTRNKIQWQFGELGKVDKGGGGTIALYAANLGIDVLDCGIPVLSMHSPFEVISKIDLYTTYKGYIAFLREI</sequence>
<evidence type="ECO:0000313" key="11">
    <source>
        <dbReference type="EMBL" id="AGS51720.1"/>
    </source>
</evidence>
<dbReference type="InterPro" id="IPR001948">
    <property type="entry name" value="Peptidase_M18"/>
</dbReference>
<dbReference type="SUPFAM" id="SSF101821">
    <property type="entry name" value="Aminopeptidase/glucanase lid domain"/>
    <property type="match status" value="1"/>
</dbReference>
<dbReference type="GO" id="GO:0006508">
    <property type="term" value="P:proteolysis"/>
    <property type="evidence" value="ECO:0007669"/>
    <property type="project" value="UniProtKB-KW"/>
</dbReference>
<evidence type="ECO:0000256" key="3">
    <source>
        <dbReference type="ARBA" id="ARBA00022438"/>
    </source>
</evidence>
<dbReference type="EMBL" id="JQ844169">
    <property type="protein sequence ID" value="AGS51720.1"/>
    <property type="molecule type" value="Genomic_DNA"/>
</dbReference>
<organism evidence="11">
    <name type="scientific">uncultured bacterium contig00037</name>
    <dbReference type="NCBI Taxonomy" id="1181525"/>
    <lineage>
        <taxon>Bacteria</taxon>
        <taxon>environmental samples</taxon>
    </lineage>
</organism>
<dbReference type="PANTHER" id="PTHR28570">
    <property type="entry name" value="ASPARTYL AMINOPEPTIDASE"/>
    <property type="match status" value="1"/>
</dbReference>
<comment type="cofactor">
    <cofactor evidence="1 10">
        <name>Zn(2+)</name>
        <dbReference type="ChEBI" id="CHEBI:29105"/>
    </cofactor>
</comment>
<comment type="similarity">
    <text evidence="2 9">Belongs to the peptidase M18 family.</text>
</comment>
<dbReference type="NCBIfam" id="NF002600">
    <property type="entry name" value="PRK02256.1"/>
    <property type="match status" value="1"/>
</dbReference>
<dbReference type="PANTHER" id="PTHR28570:SF2">
    <property type="entry name" value="M18 FAMILY AMINOPEPTIDASE 1-RELATED"/>
    <property type="match status" value="1"/>
</dbReference>
<evidence type="ECO:0000256" key="9">
    <source>
        <dbReference type="RuleBase" id="RU004386"/>
    </source>
</evidence>
<dbReference type="Pfam" id="PF02127">
    <property type="entry name" value="Peptidase_M18"/>
    <property type="match status" value="1"/>
</dbReference>
<evidence type="ECO:0000256" key="5">
    <source>
        <dbReference type="ARBA" id="ARBA00022723"/>
    </source>
</evidence>
<evidence type="ECO:0000256" key="1">
    <source>
        <dbReference type="ARBA" id="ARBA00001947"/>
    </source>
</evidence>
<evidence type="ECO:0000256" key="6">
    <source>
        <dbReference type="ARBA" id="ARBA00022801"/>
    </source>
</evidence>